<dbReference type="GO" id="GO:0000977">
    <property type="term" value="F:RNA polymerase II transcription regulatory region sequence-specific DNA binding"/>
    <property type="evidence" value="ECO:0007669"/>
    <property type="project" value="TreeGrafter"/>
</dbReference>
<dbReference type="WBParaSite" id="ASIM_0000044201-mRNA-1">
    <property type="protein sequence ID" value="ASIM_0000044201-mRNA-1"/>
    <property type="gene ID" value="ASIM_0000044201"/>
</dbReference>
<dbReference type="InterPro" id="IPR050283">
    <property type="entry name" value="E-box_TF_Regulators"/>
</dbReference>
<keyword evidence="1" id="KW-0238">DNA-binding</keyword>
<dbReference type="GO" id="GO:0032502">
    <property type="term" value="P:developmental process"/>
    <property type="evidence" value="ECO:0007669"/>
    <property type="project" value="TreeGrafter"/>
</dbReference>
<evidence type="ECO:0000256" key="1">
    <source>
        <dbReference type="ARBA" id="ARBA00023125"/>
    </source>
</evidence>
<feature type="region of interest" description="Disordered" evidence="2">
    <location>
        <begin position="35"/>
        <end position="70"/>
    </location>
</feature>
<feature type="compositionally biased region" description="Polar residues" evidence="2">
    <location>
        <begin position="179"/>
        <end position="202"/>
    </location>
</feature>
<evidence type="ECO:0000259" key="3">
    <source>
        <dbReference type="PROSITE" id="PS50888"/>
    </source>
</evidence>
<accession>A0A0M3IYW3</accession>
<dbReference type="SMART" id="SM00353">
    <property type="entry name" value="HLH"/>
    <property type="match status" value="2"/>
</dbReference>
<name>A0A0M3IYW3_ANISI</name>
<sequence>LLSQIVPTAPSRKLSKLETLREAVRYIRQLQNVLQESDSGPASPDFDYYQPPLHQESQQPSTYVPSSSNQLPPLNESILLNYQRSNYDQTSTMNYWDQNDNGQLVSPPASDTIEQVEVVERRNERERKRVHQVNQGYELLSRKVPYSKSKSKKLTKVETLRYAVQYIRHLERLLRDSENTSSYPSTNENSPTTKNTLKEITSSSPITDPYWRSLTLNLSNHNMFDSPYPYHTSAPLYPPCFSFRQIND</sequence>
<dbReference type="InterPro" id="IPR036638">
    <property type="entry name" value="HLH_DNA-bd_sf"/>
</dbReference>
<protein>
    <submittedName>
        <fullName evidence="4">BHLH domain-containing protein</fullName>
    </submittedName>
</protein>
<dbReference type="PROSITE" id="PS50888">
    <property type="entry name" value="BHLH"/>
    <property type="match status" value="2"/>
</dbReference>
<evidence type="ECO:0000313" key="4">
    <source>
        <dbReference type="WBParaSite" id="ASIM_0000044201-mRNA-1"/>
    </source>
</evidence>
<dbReference type="PANTHER" id="PTHR23349:SF108">
    <property type="entry name" value="BHLH DOMAIN-CONTAINING PROTEIN"/>
    <property type="match status" value="1"/>
</dbReference>
<dbReference type="InterPro" id="IPR011598">
    <property type="entry name" value="bHLH_dom"/>
</dbReference>
<feature type="domain" description="BHLH" evidence="3">
    <location>
        <begin position="117"/>
        <end position="170"/>
    </location>
</feature>
<dbReference type="SUPFAM" id="SSF47459">
    <property type="entry name" value="HLH, helix-loop-helix DNA-binding domain"/>
    <property type="match status" value="2"/>
</dbReference>
<feature type="domain" description="BHLH" evidence="3">
    <location>
        <begin position="1"/>
        <end position="30"/>
    </location>
</feature>
<dbReference type="Pfam" id="PF00010">
    <property type="entry name" value="HLH"/>
    <property type="match status" value="2"/>
</dbReference>
<dbReference type="PANTHER" id="PTHR23349">
    <property type="entry name" value="BASIC HELIX-LOOP-HELIX TRANSCRIPTION FACTOR, TWIST"/>
    <property type="match status" value="1"/>
</dbReference>
<proteinExistence type="predicted"/>
<dbReference type="GO" id="GO:0000981">
    <property type="term" value="F:DNA-binding transcription factor activity, RNA polymerase II-specific"/>
    <property type="evidence" value="ECO:0007669"/>
    <property type="project" value="TreeGrafter"/>
</dbReference>
<reference evidence="4" key="1">
    <citation type="submission" date="2017-02" db="UniProtKB">
        <authorList>
            <consortium name="WormBaseParasite"/>
        </authorList>
    </citation>
    <scope>IDENTIFICATION</scope>
</reference>
<dbReference type="Gene3D" id="4.10.280.10">
    <property type="entry name" value="Helix-loop-helix DNA-binding domain"/>
    <property type="match status" value="2"/>
</dbReference>
<organism evidence="4">
    <name type="scientific">Anisakis simplex</name>
    <name type="common">Herring worm</name>
    <dbReference type="NCBI Taxonomy" id="6269"/>
    <lineage>
        <taxon>Eukaryota</taxon>
        <taxon>Metazoa</taxon>
        <taxon>Ecdysozoa</taxon>
        <taxon>Nematoda</taxon>
        <taxon>Chromadorea</taxon>
        <taxon>Rhabditida</taxon>
        <taxon>Spirurina</taxon>
        <taxon>Ascaridomorpha</taxon>
        <taxon>Ascaridoidea</taxon>
        <taxon>Anisakidae</taxon>
        <taxon>Anisakis</taxon>
        <taxon>Anisakis simplex complex</taxon>
    </lineage>
</organism>
<feature type="region of interest" description="Disordered" evidence="2">
    <location>
        <begin position="177"/>
        <end position="202"/>
    </location>
</feature>
<dbReference type="AlphaFoldDB" id="A0A0M3IYW3"/>
<feature type="compositionally biased region" description="Polar residues" evidence="2">
    <location>
        <begin position="55"/>
        <end position="70"/>
    </location>
</feature>
<dbReference type="GO" id="GO:0046983">
    <property type="term" value="F:protein dimerization activity"/>
    <property type="evidence" value="ECO:0007669"/>
    <property type="project" value="InterPro"/>
</dbReference>
<evidence type="ECO:0000256" key="2">
    <source>
        <dbReference type="SAM" id="MobiDB-lite"/>
    </source>
</evidence>